<dbReference type="GO" id="GO:0005829">
    <property type="term" value="C:cytosol"/>
    <property type="evidence" value="ECO:0007669"/>
    <property type="project" value="TreeGrafter"/>
</dbReference>
<reference evidence="4" key="1">
    <citation type="submission" date="2013-08" db="EMBL/GenBank/DDBJ databases">
        <authorList>
            <person name="Mendez C."/>
            <person name="Richter M."/>
            <person name="Ferrer M."/>
            <person name="Sanchez J."/>
        </authorList>
    </citation>
    <scope>NUCLEOTIDE SEQUENCE</scope>
</reference>
<evidence type="ECO:0000256" key="1">
    <source>
        <dbReference type="ARBA" id="ARBA00010490"/>
    </source>
</evidence>
<feature type="region of interest" description="Disordered" evidence="3">
    <location>
        <begin position="22"/>
        <end position="47"/>
    </location>
</feature>
<reference evidence="4" key="2">
    <citation type="journal article" date="2014" name="ISME J.">
        <title>Microbial stratification in low pH oxic and suboxic macroscopic growths along an acid mine drainage.</title>
        <authorList>
            <person name="Mendez-Garcia C."/>
            <person name="Mesa V."/>
            <person name="Sprenger R.R."/>
            <person name="Richter M."/>
            <person name="Diez M.S."/>
            <person name="Solano J."/>
            <person name="Bargiela R."/>
            <person name="Golyshina O.V."/>
            <person name="Manteca A."/>
            <person name="Ramos J.L."/>
            <person name="Gallego J.R."/>
            <person name="Llorente I."/>
            <person name="Martins Dos Santos V.A."/>
            <person name="Jensen O.N."/>
            <person name="Pelaez A.I."/>
            <person name="Sanchez J."/>
            <person name="Ferrer M."/>
        </authorList>
    </citation>
    <scope>NUCLEOTIDE SEQUENCE</scope>
</reference>
<comment type="caution">
    <text evidence="4">The sequence shown here is derived from an EMBL/GenBank/DDBJ whole genome shotgun (WGS) entry which is preliminary data.</text>
</comment>
<dbReference type="InterPro" id="IPR036883">
    <property type="entry name" value="PDCD5-like_sf"/>
</dbReference>
<dbReference type="Gene3D" id="1.10.8.140">
    <property type="entry name" value="PDCD5-like"/>
    <property type="match status" value="1"/>
</dbReference>
<dbReference type="Pfam" id="PF01984">
    <property type="entry name" value="dsDNA_bind"/>
    <property type="match status" value="1"/>
</dbReference>
<dbReference type="InterPro" id="IPR022889">
    <property type="entry name" value="DNA_bind_arc"/>
</dbReference>
<dbReference type="HAMAP" id="MF_00026">
    <property type="entry name" value="dsDNA_bind"/>
    <property type="match status" value="1"/>
</dbReference>
<dbReference type="PANTHER" id="PTHR10840">
    <property type="entry name" value="PROGRAMMED CELL DEATH PROTEIN 5"/>
    <property type="match status" value="1"/>
</dbReference>
<evidence type="ECO:0000313" key="4">
    <source>
        <dbReference type="EMBL" id="EQD58859.1"/>
    </source>
</evidence>
<dbReference type="InterPro" id="IPR002836">
    <property type="entry name" value="PDCD5-like"/>
</dbReference>
<organism evidence="4">
    <name type="scientific">mine drainage metagenome</name>
    <dbReference type="NCBI Taxonomy" id="410659"/>
    <lineage>
        <taxon>unclassified sequences</taxon>
        <taxon>metagenomes</taxon>
        <taxon>ecological metagenomes</taxon>
    </lineage>
</organism>
<keyword evidence="2 4" id="KW-0238">DNA-binding</keyword>
<dbReference type="AlphaFoldDB" id="T1C0P0"/>
<proteinExistence type="inferred from homology"/>
<protein>
    <submittedName>
        <fullName evidence="4">DNA-binding TFAR19-related protein</fullName>
    </submittedName>
</protein>
<comment type="similarity">
    <text evidence="1">Belongs to the PDCD5 family.</text>
</comment>
<dbReference type="PIRSF" id="PIRSF015730">
    <property type="entry name" value="TFAR19"/>
    <property type="match status" value="1"/>
</dbReference>
<sequence>MVAAQGDQAELDELRRRRIAQLQGQFSGGMDPSVVQAQQSEMERRQAEQHEVLRRLLTPEARERLARLRLTRPDLVSGVEQQIMALASAGRLQRQVDDATLRALLERIQPEKREIRITRR</sequence>
<gene>
    <name evidence="4" type="ORF">B1B_08415</name>
</gene>
<evidence type="ECO:0000256" key="2">
    <source>
        <dbReference type="ARBA" id="ARBA00023125"/>
    </source>
</evidence>
<dbReference type="NCBIfam" id="NF003268">
    <property type="entry name" value="PRK04239.1"/>
    <property type="match status" value="1"/>
</dbReference>
<name>T1C0P0_9ZZZZ</name>
<accession>T1C0P0</accession>
<dbReference type="SUPFAM" id="SSF46950">
    <property type="entry name" value="Double-stranded DNA-binding domain"/>
    <property type="match status" value="1"/>
</dbReference>
<dbReference type="PANTHER" id="PTHR10840:SF0">
    <property type="entry name" value="PROGRAMMED CELL DEATH PROTEIN 5"/>
    <property type="match status" value="1"/>
</dbReference>
<dbReference type="EMBL" id="AUZY01005485">
    <property type="protein sequence ID" value="EQD58859.1"/>
    <property type="molecule type" value="Genomic_DNA"/>
</dbReference>
<dbReference type="GO" id="GO:0003677">
    <property type="term" value="F:DNA binding"/>
    <property type="evidence" value="ECO:0007669"/>
    <property type="project" value="UniProtKB-KW"/>
</dbReference>
<evidence type="ECO:0000256" key="3">
    <source>
        <dbReference type="SAM" id="MobiDB-lite"/>
    </source>
</evidence>